<evidence type="ECO:0008006" key="9">
    <source>
        <dbReference type="Google" id="ProtNLM"/>
    </source>
</evidence>
<evidence type="ECO:0000256" key="6">
    <source>
        <dbReference type="SAM" id="SignalP"/>
    </source>
</evidence>
<evidence type="ECO:0000256" key="1">
    <source>
        <dbReference type="ARBA" id="ARBA00004418"/>
    </source>
</evidence>
<evidence type="ECO:0000256" key="3">
    <source>
        <dbReference type="ARBA" id="ARBA00022729"/>
    </source>
</evidence>
<comment type="subcellular location">
    <subcellularLocation>
        <location evidence="1">Periplasm</location>
    </subcellularLocation>
</comment>
<protein>
    <recommendedName>
        <fullName evidence="9">Zinc resistance-associated protein</fullName>
    </recommendedName>
</protein>
<sequence>MKTRTNRFIRRGTAVIALAAAIAAAPGFAAPERGDPERMLERMTRHLELSESQQSAIGELLQESAAEGADDRARMKEIREALRAQVENFDAAASESLTRELGEVTARSAYRRTETRAAVRDLLNEEQRAELDAAESERGKKGGKHGSPGDRPRQ</sequence>
<name>A0A3C1KT88_9GAMM</name>
<feature type="signal peptide" evidence="6">
    <location>
        <begin position="1"/>
        <end position="29"/>
    </location>
</feature>
<dbReference type="GO" id="GO:0030288">
    <property type="term" value="C:outer membrane-bounded periplasmic space"/>
    <property type="evidence" value="ECO:0007669"/>
    <property type="project" value="TreeGrafter"/>
</dbReference>
<feature type="compositionally biased region" description="Basic and acidic residues" evidence="5">
    <location>
        <begin position="126"/>
        <end position="140"/>
    </location>
</feature>
<dbReference type="Pfam" id="PF07813">
    <property type="entry name" value="LTXXQ"/>
    <property type="match status" value="1"/>
</dbReference>
<dbReference type="GO" id="GO:0051082">
    <property type="term" value="F:unfolded protein binding"/>
    <property type="evidence" value="ECO:0007669"/>
    <property type="project" value="TreeGrafter"/>
</dbReference>
<dbReference type="PANTHER" id="PTHR38102">
    <property type="entry name" value="PERIPLASMIC CHAPERONE SPY"/>
    <property type="match status" value="1"/>
</dbReference>
<gene>
    <name evidence="7" type="ORF">DCP75_19830</name>
</gene>
<dbReference type="EMBL" id="DMND01000270">
    <property type="protein sequence ID" value="HAN29922.1"/>
    <property type="molecule type" value="Genomic_DNA"/>
</dbReference>
<proteinExistence type="inferred from homology"/>
<accession>A0A3C1KT88</accession>
<comment type="caution">
    <text evidence="7">The sequence shown here is derived from an EMBL/GenBank/DDBJ whole genome shotgun (WGS) entry which is preliminary data.</text>
</comment>
<feature type="chain" id="PRO_5017616162" description="Zinc resistance-associated protein" evidence="6">
    <location>
        <begin position="30"/>
        <end position="154"/>
    </location>
</feature>
<keyword evidence="4" id="KW-0574">Periplasm</keyword>
<evidence type="ECO:0000313" key="8">
    <source>
        <dbReference type="Proteomes" id="UP000259273"/>
    </source>
</evidence>
<organism evidence="7 8">
    <name type="scientific">Haliea salexigens</name>
    <dbReference type="NCBI Taxonomy" id="287487"/>
    <lineage>
        <taxon>Bacteria</taxon>
        <taxon>Pseudomonadati</taxon>
        <taxon>Pseudomonadota</taxon>
        <taxon>Gammaproteobacteria</taxon>
        <taxon>Cellvibrionales</taxon>
        <taxon>Halieaceae</taxon>
        <taxon>Haliea</taxon>
    </lineage>
</organism>
<evidence type="ECO:0000313" key="7">
    <source>
        <dbReference type="EMBL" id="HAN29922.1"/>
    </source>
</evidence>
<evidence type="ECO:0000256" key="5">
    <source>
        <dbReference type="SAM" id="MobiDB-lite"/>
    </source>
</evidence>
<keyword evidence="3 6" id="KW-0732">Signal</keyword>
<dbReference type="Proteomes" id="UP000259273">
    <property type="component" value="Unassembled WGS sequence"/>
</dbReference>
<reference evidence="7 8" key="1">
    <citation type="journal article" date="2018" name="Nat. Biotechnol.">
        <title>A standardized bacterial taxonomy based on genome phylogeny substantially revises the tree of life.</title>
        <authorList>
            <person name="Parks D.H."/>
            <person name="Chuvochina M."/>
            <person name="Waite D.W."/>
            <person name="Rinke C."/>
            <person name="Skarshewski A."/>
            <person name="Chaumeil P.A."/>
            <person name="Hugenholtz P."/>
        </authorList>
    </citation>
    <scope>NUCLEOTIDE SEQUENCE [LARGE SCALE GENOMIC DNA]</scope>
    <source>
        <strain evidence="7">UBA9158</strain>
    </source>
</reference>
<dbReference type="Gene3D" id="1.20.120.1490">
    <property type="match status" value="1"/>
</dbReference>
<comment type="similarity">
    <text evidence="2">Belongs to the CpxP/Spy family.</text>
</comment>
<dbReference type="PANTHER" id="PTHR38102:SF1">
    <property type="entry name" value="PERIPLASMIC CHAPERONE SPY"/>
    <property type="match status" value="1"/>
</dbReference>
<evidence type="ECO:0000256" key="2">
    <source>
        <dbReference type="ARBA" id="ARBA00008441"/>
    </source>
</evidence>
<dbReference type="InterPro" id="IPR012899">
    <property type="entry name" value="LTXXQ"/>
</dbReference>
<evidence type="ECO:0000256" key="4">
    <source>
        <dbReference type="ARBA" id="ARBA00022764"/>
    </source>
</evidence>
<dbReference type="STRING" id="1121937.GCA_000423125_01200"/>
<dbReference type="InterPro" id="IPR052211">
    <property type="entry name" value="Cpx_auxiliary_protein"/>
</dbReference>
<feature type="region of interest" description="Disordered" evidence="5">
    <location>
        <begin position="126"/>
        <end position="154"/>
    </location>
</feature>
<dbReference type="AlphaFoldDB" id="A0A3C1KT88"/>